<gene>
    <name evidence="2" type="ORF">DL546_009166</name>
</gene>
<dbReference type="CDD" id="cd09917">
    <property type="entry name" value="F-box_SF"/>
    <property type="match status" value="1"/>
</dbReference>
<dbReference type="AlphaFoldDB" id="A0A420YNS9"/>
<accession>A0A420YNS9</accession>
<feature type="domain" description="F-box" evidence="1">
    <location>
        <begin position="14"/>
        <end position="59"/>
    </location>
</feature>
<evidence type="ECO:0000313" key="2">
    <source>
        <dbReference type="EMBL" id="RKU49549.1"/>
    </source>
</evidence>
<dbReference type="InterPro" id="IPR036770">
    <property type="entry name" value="Ankyrin_rpt-contain_sf"/>
</dbReference>
<dbReference type="SUPFAM" id="SSF48403">
    <property type="entry name" value="Ankyrin repeat"/>
    <property type="match status" value="1"/>
</dbReference>
<dbReference type="Proteomes" id="UP000275385">
    <property type="component" value="Unassembled WGS sequence"/>
</dbReference>
<dbReference type="Gene3D" id="1.20.1280.50">
    <property type="match status" value="1"/>
</dbReference>
<dbReference type="EMBL" id="QVQW01000001">
    <property type="protein sequence ID" value="RKU49549.1"/>
    <property type="molecule type" value="Genomic_DNA"/>
</dbReference>
<keyword evidence="3" id="KW-1185">Reference proteome</keyword>
<evidence type="ECO:0000313" key="3">
    <source>
        <dbReference type="Proteomes" id="UP000275385"/>
    </source>
</evidence>
<dbReference type="InterPro" id="IPR036047">
    <property type="entry name" value="F-box-like_dom_sf"/>
</dbReference>
<dbReference type="SUPFAM" id="SSF81383">
    <property type="entry name" value="F-box domain"/>
    <property type="match status" value="1"/>
</dbReference>
<protein>
    <recommendedName>
        <fullName evidence="1">F-box domain-containing protein</fullName>
    </recommendedName>
</protein>
<reference evidence="2 3" key="1">
    <citation type="submission" date="2018-08" db="EMBL/GenBank/DDBJ databases">
        <title>Draft genome of the lignicolous fungus Coniochaeta pulveracea.</title>
        <authorList>
            <person name="Borstlap C.J."/>
            <person name="De Witt R.N."/>
            <person name="Botha A."/>
            <person name="Volschenk H."/>
        </authorList>
    </citation>
    <scope>NUCLEOTIDE SEQUENCE [LARGE SCALE GENOMIC DNA]</scope>
    <source>
        <strain evidence="2 3">CAB683</strain>
    </source>
</reference>
<name>A0A420YNS9_9PEZI</name>
<evidence type="ECO:0000259" key="1">
    <source>
        <dbReference type="PROSITE" id="PS50181"/>
    </source>
</evidence>
<sequence length="273" mass="29596">MSEMRHTLAQQSPAASITTIPTELVLMIVENLDIKDISRFSRTCRHFINLLQREMFVNASTYPHKAMRLACSTASRYGDPAAIIDRALAYGVPEDVNTVLRNPKYGYVFGTPLEHAVQVGGVSTVTHLLSLGADPNAPTVSTIHAGTNLGTALNRFQGLCTYLYIADYTEYLDQLRDSGRVVGILLDAGADATTSYSFITDPYFKKRTMYTPLPRFVHQVAHALAILDSTGSCPGHVLDEVRQLVKDIIAKLVASGASIDGIGLNELGPSPVG</sequence>
<proteinExistence type="predicted"/>
<comment type="caution">
    <text evidence="2">The sequence shown here is derived from an EMBL/GenBank/DDBJ whole genome shotgun (WGS) entry which is preliminary data.</text>
</comment>
<dbReference type="Pfam" id="PF00646">
    <property type="entry name" value="F-box"/>
    <property type="match status" value="1"/>
</dbReference>
<dbReference type="OrthoDB" id="195446at2759"/>
<dbReference type="InterPro" id="IPR001810">
    <property type="entry name" value="F-box_dom"/>
</dbReference>
<dbReference type="Gene3D" id="1.25.40.20">
    <property type="entry name" value="Ankyrin repeat-containing domain"/>
    <property type="match status" value="1"/>
</dbReference>
<dbReference type="PROSITE" id="PS50181">
    <property type="entry name" value="FBOX"/>
    <property type="match status" value="1"/>
</dbReference>
<organism evidence="2 3">
    <name type="scientific">Coniochaeta pulveracea</name>
    <dbReference type="NCBI Taxonomy" id="177199"/>
    <lineage>
        <taxon>Eukaryota</taxon>
        <taxon>Fungi</taxon>
        <taxon>Dikarya</taxon>
        <taxon>Ascomycota</taxon>
        <taxon>Pezizomycotina</taxon>
        <taxon>Sordariomycetes</taxon>
        <taxon>Sordariomycetidae</taxon>
        <taxon>Coniochaetales</taxon>
        <taxon>Coniochaetaceae</taxon>
        <taxon>Coniochaeta</taxon>
    </lineage>
</organism>
<dbReference type="SMART" id="SM00256">
    <property type="entry name" value="FBOX"/>
    <property type="match status" value="1"/>
</dbReference>